<evidence type="ECO:0000313" key="1">
    <source>
        <dbReference type="EMBL" id="GBP48898.1"/>
    </source>
</evidence>
<name>A0A4C1WBX3_EUMVA</name>
<accession>A0A4C1WBX3</accession>
<dbReference type="Proteomes" id="UP000299102">
    <property type="component" value="Unassembled WGS sequence"/>
</dbReference>
<organism evidence="1 2">
    <name type="scientific">Eumeta variegata</name>
    <name type="common">Bagworm moth</name>
    <name type="synonym">Eumeta japonica</name>
    <dbReference type="NCBI Taxonomy" id="151549"/>
    <lineage>
        <taxon>Eukaryota</taxon>
        <taxon>Metazoa</taxon>
        <taxon>Ecdysozoa</taxon>
        <taxon>Arthropoda</taxon>
        <taxon>Hexapoda</taxon>
        <taxon>Insecta</taxon>
        <taxon>Pterygota</taxon>
        <taxon>Neoptera</taxon>
        <taxon>Endopterygota</taxon>
        <taxon>Lepidoptera</taxon>
        <taxon>Glossata</taxon>
        <taxon>Ditrysia</taxon>
        <taxon>Tineoidea</taxon>
        <taxon>Psychidae</taxon>
        <taxon>Oiketicinae</taxon>
        <taxon>Eumeta</taxon>
    </lineage>
</organism>
<proteinExistence type="predicted"/>
<sequence>MAAPRAREPAGRKPRASGGITRIIRLWLAFPDETSSFITVHNFFNEFKHGRTNLTDDRCEGCSSTAMTEDDISGVRLVIEADKRATYQQIRTSLAIGMMPYGSS</sequence>
<keyword evidence="2" id="KW-1185">Reference proteome</keyword>
<reference evidence="1 2" key="1">
    <citation type="journal article" date="2019" name="Commun. Biol.">
        <title>The bagworm genome reveals a unique fibroin gene that provides high tensile strength.</title>
        <authorList>
            <person name="Kono N."/>
            <person name="Nakamura H."/>
            <person name="Ohtoshi R."/>
            <person name="Tomita M."/>
            <person name="Numata K."/>
            <person name="Arakawa K."/>
        </authorList>
    </citation>
    <scope>NUCLEOTIDE SEQUENCE [LARGE SCALE GENOMIC DNA]</scope>
</reference>
<protein>
    <submittedName>
        <fullName evidence="1">Uncharacterized protein</fullName>
    </submittedName>
</protein>
<comment type="caution">
    <text evidence="1">The sequence shown here is derived from an EMBL/GenBank/DDBJ whole genome shotgun (WGS) entry which is preliminary data.</text>
</comment>
<evidence type="ECO:0000313" key="2">
    <source>
        <dbReference type="Proteomes" id="UP000299102"/>
    </source>
</evidence>
<dbReference type="AlphaFoldDB" id="A0A4C1WBX3"/>
<dbReference type="OrthoDB" id="10017160at2759"/>
<dbReference type="EMBL" id="BGZK01000532">
    <property type="protein sequence ID" value="GBP48898.1"/>
    <property type="molecule type" value="Genomic_DNA"/>
</dbReference>
<gene>
    <name evidence="1" type="ORF">EVAR_98082_1</name>
</gene>